<dbReference type="AlphaFoldDB" id="A0AAW1YKI8"/>
<accession>A0AAW1YKI8</accession>
<evidence type="ECO:0008006" key="3">
    <source>
        <dbReference type="Google" id="ProtNLM"/>
    </source>
</evidence>
<comment type="caution">
    <text evidence="1">The sequence shown here is derived from an EMBL/GenBank/DDBJ whole genome shotgun (WGS) entry which is preliminary data.</text>
</comment>
<name>A0AAW1YKI8_RUBAR</name>
<sequence>MGQSSSIPETSPHLIHREVSTSRRFSFKQLAIMSTADQNDDDAESFETVATGRDYTLDLPDECLGIIFHFLGSGDRKTELARLPAVAPGRRPAPPSSLSECPGWNTSFHSLHIYSIRFGDEARASM</sequence>
<evidence type="ECO:0000313" key="1">
    <source>
        <dbReference type="EMBL" id="KAK9949027.1"/>
    </source>
</evidence>
<dbReference type="EMBL" id="JBEDUW010000001">
    <property type="protein sequence ID" value="KAK9949027.1"/>
    <property type="molecule type" value="Genomic_DNA"/>
</dbReference>
<evidence type="ECO:0000313" key="2">
    <source>
        <dbReference type="Proteomes" id="UP001457282"/>
    </source>
</evidence>
<protein>
    <recommendedName>
        <fullName evidence="3">F-box domain-containing protein</fullName>
    </recommendedName>
</protein>
<keyword evidence="2" id="KW-1185">Reference proteome</keyword>
<dbReference type="Proteomes" id="UP001457282">
    <property type="component" value="Unassembled WGS sequence"/>
</dbReference>
<organism evidence="1 2">
    <name type="scientific">Rubus argutus</name>
    <name type="common">Southern blackberry</name>
    <dbReference type="NCBI Taxonomy" id="59490"/>
    <lineage>
        <taxon>Eukaryota</taxon>
        <taxon>Viridiplantae</taxon>
        <taxon>Streptophyta</taxon>
        <taxon>Embryophyta</taxon>
        <taxon>Tracheophyta</taxon>
        <taxon>Spermatophyta</taxon>
        <taxon>Magnoliopsida</taxon>
        <taxon>eudicotyledons</taxon>
        <taxon>Gunneridae</taxon>
        <taxon>Pentapetalae</taxon>
        <taxon>rosids</taxon>
        <taxon>fabids</taxon>
        <taxon>Rosales</taxon>
        <taxon>Rosaceae</taxon>
        <taxon>Rosoideae</taxon>
        <taxon>Rosoideae incertae sedis</taxon>
        <taxon>Rubus</taxon>
    </lineage>
</organism>
<gene>
    <name evidence="1" type="ORF">M0R45_004575</name>
</gene>
<reference evidence="1 2" key="1">
    <citation type="journal article" date="2023" name="G3 (Bethesda)">
        <title>A chromosome-length genome assembly and annotation of blackberry (Rubus argutus, cv. 'Hillquist').</title>
        <authorList>
            <person name="Bruna T."/>
            <person name="Aryal R."/>
            <person name="Dudchenko O."/>
            <person name="Sargent D.J."/>
            <person name="Mead D."/>
            <person name="Buti M."/>
            <person name="Cavallini A."/>
            <person name="Hytonen T."/>
            <person name="Andres J."/>
            <person name="Pham M."/>
            <person name="Weisz D."/>
            <person name="Mascagni F."/>
            <person name="Usai G."/>
            <person name="Natali L."/>
            <person name="Bassil N."/>
            <person name="Fernandez G.E."/>
            <person name="Lomsadze A."/>
            <person name="Armour M."/>
            <person name="Olukolu B."/>
            <person name="Poorten T."/>
            <person name="Britton C."/>
            <person name="Davik J."/>
            <person name="Ashrafi H."/>
            <person name="Aiden E.L."/>
            <person name="Borodovsky M."/>
            <person name="Worthington M."/>
        </authorList>
    </citation>
    <scope>NUCLEOTIDE SEQUENCE [LARGE SCALE GENOMIC DNA]</scope>
    <source>
        <strain evidence="1">PI 553951</strain>
    </source>
</reference>
<proteinExistence type="predicted"/>